<evidence type="ECO:0000313" key="1">
    <source>
        <dbReference type="EMBL" id="CAI5445750.1"/>
    </source>
</evidence>
<dbReference type="Proteomes" id="UP001152747">
    <property type="component" value="Unassembled WGS sequence"/>
</dbReference>
<dbReference type="EMBL" id="CANHGI010000003">
    <property type="protein sequence ID" value="CAI5445750.1"/>
    <property type="molecule type" value="Genomic_DNA"/>
</dbReference>
<organism evidence="1 2">
    <name type="scientific">Caenorhabditis angaria</name>
    <dbReference type="NCBI Taxonomy" id="860376"/>
    <lineage>
        <taxon>Eukaryota</taxon>
        <taxon>Metazoa</taxon>
        <taxon>Ecdysozoa</taxon>
        <taxon>Nematoda</taxon>
        <taxon>Chromadorea</taxon>
        <taxon>Rhabditida</taxon>
        <taxon>Rhabditina</taxon>
        <taxon>Rhabditomorpha</taxon>
        <taxon>Rhabditoidea</taxon>
        <taxon>Rhabditidae</taxon>
        <taxon>Peloderinae</taxon>
        <taxon>Caenorhabditis</taxon>
    </lineage>
</organism>
<name>A0A9P1N2S3_9PELO</name>
<reference evidence="1" key="1">
    <citation type="submission" date="2022-11" db="EMBL/GenBank/DDBJ databases">
        <authorList>
            <person name="Kikuchi T."/>
        </authorList>
    </citation>
    <scope>NUCLEOTIDE SEQUENCE</scope>
    <source>
        <strain evidence="1">PS1010</strain>
    </source>
</reference>
<comment type="caution">
    <text evidence="1">The sequence shown here is derived from an EMBL/GenBank/DDBJ whole genome shotgun (WGS) entry which is preliminary data.</text>
</comment>
<dbReference type="AlphaFoldDB" id="A0A9P1N2S3"/>
<accession>A0A9P1N2S3</accession>
<evidence type="ECO:0000313" key="2">
    <source>
        <dbReference type="Proteomes" id="UP001152747"/>
    </source>
</evidence>
<keyword evidence="2" id="KW-1185">Reference proteome</keyword>
<proteinExistence type="predicted"/>
<protein>
    <submittedName>
        <fullName evidence="1">Uncharacterized protein</fullName>
    </submittedName>
</protein>
<gene>
    <name evidence="1" type="ORF">CAMP_LOCUS8387</name>
</gene>
<sequence length="351" mass="40640">MNRKRVNCAANCESPSKRKRYNGTDLTLCLPKFEQIKEFYRKLKDRIIDNVKRLKNVASRWNRRGLETVRGGNEEEQGVQADHNVEILTNEDNDVMNPEAIRREIDYYPNLLDIRDRAIEGGAEVRERFKEMVHEEHNLSAISDRSESVHCFMGTMCQLTPRVQMVEIVRSNYTRGEFVQMIQPVPVHLMFAHACYGNEREVVELAANQINVQFIRRPPQYVEINSEAIRKEVNYYPNLMDIRDRAKEDGEEIRDNFKGEVANQNDMSDISEGSETVRSYMGTLCKLTPRVQLVKTMRANHHRVIQPAKTAENPIDVQFLRLTRPHVADLVQAGNMVPAPPPKTLENETVY</sequence>